<sequence length="122" mass="13161">MLTHRLAAGRTPPFPPAAVTVHSTMLAALSSISLGREDLQSWHRDALFTARQGPSPIGCQDFVLKMSVDLKVKDLVSKRCLASRSPIIRPADSLAVSLSTGMNDEASVLCSLSTRPGRGLWY</sequence>
<comment type="caution">
    <text evidence="1">The sequence shown here is derived from an EMBL/GenBank/DDBJ whole genome shotgun (WGS) entry which is preliminary data.</text>
</comment>
<keyword evidence="2" id="KW-1185">Reference proteome</keyword>
<name>A0AAE0YRE2_9GAST</name>
<gene>
    <name evidence="1" type="ORF">RRG08_053179</name>
</gene>
<proteinExistence type="predicted"/>
<dbReference type="Proteomes" id="UP001283361">
    <property type="component" value="Unassembled WGS sequence"/>
</dbReference>
<accession>A0AAE0YRE2</accession>
<evidence type="ECO:0000313" key="2">
    <source>
        <dbReference type="Proteomes" id="UP001283361"/>
    </source>
</evidence>
<evidence type="ECO:0000313" key="1">
    <source>
        <dbReference type="EMBL" id="KAK3754709.1"/>
    </source>
</evidence>
<dbReference type="EMBL" id="JAWDGP010005645">
    <property type="protein sequence ID" value="KAK3754709.1"/>
    <property type="molecule type" value="Genomic_DNA"/>
</dbReference>
<reference evidence="1" key="1">
    <citation type="journal article" date="2023" name="G3 (Bethesda)">
        <title>A reference genome for the long-term kleptoplast-retaining sea slug Elysia crispata morphotype clarki.</title>
        <authorList>
            <person name="Eastman K.E."/>
            <person name="Pendleton A.L."/>
            <person name="Shaikh M.A."/>
            <person name="Suttiyut T."/>
            <person name="Ogas R."/>
            <person name="Tomko P."/>
            <person name="Gavelis G."/>
            <person name="Widhalm J.R."/>
            <person name="Wisecaver J.H."/>
        </authorList>
    </citation>
    <scope>NUCLEOTIDE SEQUENCE</scope>
    <source>
        <strain evidence="1">ECLA1</strain>
    </source>
</reference>
<protein>
    <submittedName>
        <fullName evidence="1">Uncharacterized protein</fullName>
    </submittedName>
</protein>
<organism evidence="1 2">
    <name type="scientific">Elysia crispata</name>
    <name type="common">lettuce slug</name>
    <dbReference type="NCBI Taxonomy" id="231223"/>
    <lineage>
        <taxon>Eukaryota</taxon>
        <taxon>Metazoa</taxon>
        <taxon>Spiralia</taxon>
        <taxon>Lophotrochozoa</taxon>
        <taxon>Mollusca</taxon>
        <taxon>Gastropoda</taxon>
        <taxon>Heterobranchia</taxon>
        <taxon>Euthyneura</taxon>
        <taxon>Panpulmonata</taxon>
        <taxon>Sacoglossa</taxon>
        <taxon>Placobranchoidea</taxon>
        <taxon>Plakobranchidae</taxon>
        <taxon>Elysia</taxon>
    </lineage>
</organism>
<dbReference type="AlphaFoldDB" id="A0AAE0YRE2"/>